<name>A0A494TBZ1_SPHPE</name>
<keyword evidence="2" id="KW-0001">2Fe-2S</keyword>
<dbReference type="InterPro" id="IPR015879">
    <property type="entry name" value="Ring_hydroxy_dOase_asu_C_dom"/>
</dbReference>
<sequence>MAQADVPYESFHPDHAVYAEKHVPGAKRNDEKRSYVDFGTERHDDKERYTSSKVMALEWEKIWTKTWLLCGHESDLPEVGSFMKIDFGPESILVVRQKDESLRAIYNVCQHRGMQLESRDFGTNVKFNCPFHLWQYDLSGKCIKVTDRESFRTEALDHSLDIEQVRVETWKGWVFISMDRDAIPLLDYLGEDLVTRLEAYPFEHMKRMSDKRQEWDANWKLALEAFIEGYHLQGLHPELIPLADTYRIQQDIFPNGHSVAISRFLMPSEQYAHRLKAKMTGEHQLFMREAGVDPATFQGARPMCERSSSSRREHMLKHRAMILAS</sequence>
<dbReference type="SUPFAM" id="SSF50022">
    <property type="entry name" value="ISP domain"/>
    <property type="match status" value="1"/>
</dbReference>
<evidence type="ECO:0000256" key="5">
    <source>
        <dbReference type="ARBA" id="ARBA00023004"/>
    </source>
</evidence>
<protein>
    <submittedName>
        <fullName evidence="8">Aromatic ring-hydroxylating dioxygenase subunit alpha</fullName>
    </submittedName>
</protein>
<comment type="cofactor">
    <cofactor evidence="1">
        <name>Fe cation</name>
        <dbReference type="ChEBI" id="CHEBI:24875"/>
    </cofactor>
</comment>
<accession>A0A494TBZ1</accession>
<dbReference type="PRINTS" id="PR00090">
    <property type="entry name" value="RNGDIOXGNASE"/>
</dbReference>
<evidence type="ECO:0000256" key="6">
    <source>
        <dbReference type="ARBA" id="ARBA00023014"/>
    </source>
</evidence>
<dbReference type="CDD" id="cd03469">
    <property type="entry name" value="Rieske_RO_Alpha_N"/>
    <property type="match status" value="1"/>
</dbReference>
<reference evidence="8 9" key="1">
    <citation type="submission" date="2018-09" db="EMBL/GenBank/DDBJ databases">
        <title>Sphingomonas peninsula sp. nov., isolated from fildes peninsula, Antarctic soil.</title>
        <authorList>
            <person name="Yingchao G."/>
        </authorList>
    </citation>
    <scope>NUCLEOTIDE SEQUENCE [LARGE SCALE GENOMIC DNA]</scope>
    <source>
        <strain evidence="8 9">YZ-8</strain>
        <plasmid evidence="8 9">unnamed1</plasmid>
    </source>
</reference>
<keyword evidence="8" id="KW-0223">Dioxygenase</keyword>
<dbReference type="GO" id="GO:0051213">
    <property type="term" value="F:dioxygenase activity"/>
    <property type="evidence" value="ECO:0007669"/>
    <property type="project" value="UniProtKB-KW"/>
</dbReference>
<dbReference type="EMBL" id="CP032828">
    <property type="protein sequence ID" value="AYJ84922.1"/>
    <property type="molecule type" value="Genomic_DNA"/>
</dbReference>
<evidence type="ECO:0000313" key="9">
    <source>
        <dbReference type="Proteomes" id="UP000276254"/>
    </source>
</evidence>
<dbReference type="Gene3D" id="3.90.380.10">
    <property type="entry name" value="Naphthalene 1,2-dioxygenase Alpha Subunit, Chain A, domain 1"/>
    <property type="match status" value="1"/>
</dbReference>
<dbReference type="InterPro" id="IPR036922">
    <property type="entry name" value="Rieske_2Fe-2S_sf"/>
</dbReference>
<dbReference type="PROSITE" id="PS51296">
    <property type="entry name" value="RIESKE"/>
    <property type="match status" value="1"/>
</dbReference>
<dbReference type="SUPFAM" id="SSF55961">
    <property type="entry name" value="Bet v1-like"/>
    <property type="match status" value="1"/>
</dbReference>
<evidence type="ECO:0000256" key="1">
    <source>
        <dbReference type="ARBA" id="ARBA00001962"/>
    </source>
</evidence>
<keyword evidence="9" id="KW-1185">Reference proteome</keyword>
<dbReference type="InterPro" id="IPR001663">
    <property type="entry name" value="Rng_hydr_dOase-A"/>
</dbReference>
<evidence type="ECO:0000256" key="2">
    <source>
        <dbReference type="ARBA" id="ARBA00022714"/>
    </source>
</evidence>
<evidence type="ECO:0000259" key="7">
    <source>
        <dbReference type="PROSITE" id="PS51296"/>
    </source>
</evidence>
<gene>
    <name evidence="8" type="ORF">D3Y57_02335</name>
</gene>
<evidence type="ECO:0000256" key="3">
    <source>
        <dbReference type="ARBA" id="ARBA00022723"/>
    </source>
</evidence>
<evidence type="ECO:0000256" key="4">
    <source>
        <dbReference type="ARBA" id="ARBA00023002"/>
    </source>
</evidence>
<dbReference type="Proteomes" id="UP000276254">
    <property type="component" value="Plasmid unnamed1"/>
</dbReference>
<feature type="domain" description="Rieske" evidence="7">
    <location>
        <begin position="67"/>
        <end position="176"/>
    </location>
</feature>
<dbReference type="AlphaFoldDB" id="A0A494TBZ1"/>
<keyword evidence="3" id="KW-0479">Metal-binding</keyword>
<dbReference type="KEGG" id="spha:D3Y57_02335"/>
<keyword evidence="8" id="KW-0614">Plasmid</keyword>
<dbReference type="PANTHER" id="PTHR43756:SF5">
    <property type="entry name" value="CHOLINE MONOOXYGENASE, CHLOROPLASTIC"/>
    <property type="match status" value="1"/>
</dbReference>
<dbReference type="OrthoDB" id="7456916at2"/>
<geneLocation type="plasmid" evidence="8">
    <name>unnamed1</name>
</geneLocation>
<dbReference type="PANTHER" id="PTHR43756">
    <property type="entry name" value="CHOLINE MONOOXYGENASE, CHLOROPLASTIC"/>
    <property type="match status" value="1"/>
</dbReference>
<dbReference type="Gene3D" id="2.102.10.10">
    <property type="entry name" value="Rieske [2Fe-2S] iron-sulphur domain"/>
    <property type="match status" value="1"/>
</dbReference>
<dbReference type="GO" id="GO:0051537">
    <property type="term" value="F:2 iron, 2 sulfur cluster binding"/>
    <property type="evidence" value="ECO:0007669"/>
    <property type="project" value="UniProtKB-KW"/>
</dbReference>
<dbReference type="Pfam" id="PF00848">
    <property type="entry name" value="Ring_hydroxyl_A"/>
    <property type="match status" value="1"/>
</dbReference>
<organism evidence="8 9">
    <name type="scientific">Sphingomonas paeninsulae</name>
    <dbReference type="NCBI Taxonomy" id="2319844"/>
    <lineage>
        <taxon>Bacteria</taxon>
        <taxon>Pseudomonadati</taxon>
        <taxon>Pseudomonadota</taxon>
        <taxon>Alphaproteobacteria</taxon>
        <taxon>Sphingomonadales</taxon>
        <taxon>Sphingomonadaceae</taxon>
        <taxon>Sphingomonas</taxon>
    </lineage>
</organism>
<keyword evidence="6" id="KW-0411">Iron-sulfur</keyword>
<keyword evidence="4" id="KW-0560">Oxidoreductase</keyword>
<keyword evidence="5" id="KW-0408">Iron</keyword>
<dbReference type="InterPro" id="IPR017941">
    <property type="entry name" value="Rieske_2Fe-2S"/>
</dbReference>
<dbReference type="Pfam" id="PF00355">
    <property type="entry name" value="Rieske"/>
    <property type="match status" value="1"/>
</dbReference>
<proteinExistence type="predicted"/>
<dbReference type="GO" id="GO:0005506">
    <property type="term" value="F:iron ion binding"/>
    <property type="evidence" value="ECO:0007669"/>
    <property type="project" value="InterPro"/>
</dbReference>
<evidence type="ECO:0000313" key="8">
    <source>
        <dbReference type="EMBL" id="AYJ84922.1"/>
    </source>
</evidence>